<evidence type="ECO:0000313" key="2">
    <source>
        <dbReference type="EMBL" id="KAL3686069.1"/>
    </source>
</evidence>
<reference evidence="2 3" key="1">
    <citation type="submission" date="2024-09" db="EMBL/GenBank/DDBJ databases">
        <title>Chromosome-scale assembly of Riccia sorocarpa.</title>
        <authorList>
            <person name="Paukszto L."/>
        </authorList>
    </citation>
    <scope>NUCLEOTIDE SEQUENCE [LARGE SCALE GENOMIC DNA]</scope>
    <source>
        <strain evidence="2">LP-2024</strain>
        <tissue evidence="2">Aerial parts of the thallus</tissue>
    </source>
</reference>
<accession>A0ABD3H6B6</accession>
<proteinExistence type="predicted"/>
<sequence length="84" mass="9455">MDVVNVRTHLRVAEDLPHLQIQGLSRNRNTRNAGMANRVRRRSLESPVPSKKRRLSEGTSPFTEGLSMPASKSPRTSTGLRSFR</sequence>
<keyword evidence="3" id="KW-1185">Reference proteome</keyword>
<gene>
    <name evidence="2" type="ORF">R1sor_004091</name>
</gene>
<organism evidence="2 3">
    <name type="scientific">Riccia sorocarpa</name>
    <dbReference type="NCBI Taxonomy" id="122646"/>
    <lineage>
        <taxon>Eukaryota</taxon>
        <taxon>Viridiplantae</taxon>
        <taxon>Streptophyta</taxon>
        <taxon>Embryophyta</taxon>
        <taxon>Marchantiophyta</taxon>
        <taxon>Marchantiopsida</taxon>
        <taxon>Marchantiidae</taxon>
        <taxon>Marchantiales</taxon>
        <taxon>Ricciaceae</taxon>
        <taxon>Riccia</taxon>
    </lineage>
</organism>
<feature type="compositionally biased region" description="Polar residues" evidence="1">
    <location>
        <begin position="73"/>
        <end position="84"/>
    </location>
</feature>
<dbReference type="AlphaFoldDB" id="A0ABD3H6B6"/>
<feature type="region of interest" description="Disordered" evidence="1">
    <location>
        <begin position="25"/>
        <end position="84"/>
    </location>
</feature>
<protein>
    <submittedName>
        <fullName evidence="2">Uncharacterized protein</fullName>
    </submittedName>
</protein>
<dbReference type="EMBL" id="JBJQOH010000006">
    <property type="protein sequence ID" value="KAL3686069.1"/>
    <property type="molecule type" value="Genomic_DNA"/>
</dbReference>
<evidence type="ECO:0000313" key="3">
    <source>
        <dbReference type="Proteomes" id="UP001633002"/>
    </source>
</evidence>
<evidence type="ECO:0000256" key="1">
    <source>
        <dbReference type="SAM" id="MobiDB-lite"/>
    </source>
</evidence>
<dbReference type="Proteomes" id="UP001633002">
    <property type="component" value="Unassembled WGS sequence"/>
</dbReference>
<comment type="caution">
    <text evidence="2">The sequence shown here is derived from an EMBL/GenBank/DDBJ whole genome shotgun (WGS) entry which is preliminary data.</text>
</comment>
<name>A0ABD3H6B6_9MARC</name>